<protein>
    <recommendedName>
        <fullName evidence="5">Sel1 repeat family protein</fullName>
    </recommendedName>
</protein>
<reference evidence="3 4" key="1">
    <citation type="journal article" date="2012" name="J. Bacteriol.">
        <title>Draft Genome Sequence of the Purple Photosynthetic Bacterium Phaeospirillum molischianum DSM120, a Particularly Versatile Bacterium.</title>
        <authorList>
            <person name="Duquesne K."/>
            <person name="Prima V."/>
            <person name="Ji B."/>
            <person name="Rouy Z."/>
            <person name="Medigue C."/>
            <person name="Talla E."/>
            <person name="Sturgis J.N."/>
        </authorList>
    </citation>
    <scope>NUCLEOTIDE SEQUENCE [LARGE SCALE GENOMIC DNA]</scope>
    <source>
        <strain evidence="4">DSM120</strain>
    </source>
</reference>
<dbReference type="STRING" id="1150626.PHAMO_470048"/>
<evidence type="ECO:0000313" key="3">
    <source>
        <dbReference type="EMBL" id="CCG42797.1"/>
    </source>
</evidence>
<dbReference type="eggNOG" id="COG0790">
    <property type="taxonomic scope" value="Bacteria"/>
</dbReference>
<gene>
    <name evidence="3" type="ORF">PHAMO_470048</name>
</gene>
<sequence length="353" mass="36725">MALKIELGLDRDRGPGYGLLRIAGAPVAAGPLEVSIQSNQKGQFLGADGGWQNAEAWHALNARADGAGVVVPVGPEMVDPIASLPPNCILRLKVKGLNDFGGVTVRGLLPSSASGSRPAGEGDRVVHEEPVPEPMVLTAPVEDRLSMQPVEPPIVPKGKPPLGLIIGGIVAALVVAGAAAGFFLFKGDKRETPPPATAMAEAPVNPAPVTQAPSEINSREDVAKFIQSNPSSADALAAAAKLADKDKLDLAMLVYQHAARSGSQEANMALGHMYDPETWTAKTSPMPQADAETAAYWYEPAAQAGNVEAERRLGQILVQLNPSGFQRDKGRDWLSKAAAAGDAKAKAALDAVK</sequence>
<dbReference type="RefSeq" id="WP_002730601.1">
    <property type="nucleotide sequence ID" value="NZ_CAHP01000042.1"/>
</dbReference>
<evidence type="ECO:0008006" key="5">
    <source>
        <dbReference type="Google" id="ProtNLM"/>
    </source>
</evidence>
<dbReference type="Proteomes" id="UP000004169">
    <property type="component" value="Unassembled WGS sequence"/>
</dbReference>
<dbReference type="Gene3D" id="1.25.40.10">
    <property type="entry name" value="Tetratricopeptide repeat domain"/>
    <property type="match status" value="1"/>
</dbReference>
<dbReference type="OrthoDB" id="9797030at2"/>
<comment type="caution">
    <text evidence="3">The sequence shown here is derived from an EMBL/GenBank/DDBJ whole genome shotgun (WGS) entry which is preliminary data.</text>
</comment>
<evidence type="ECO:0000256" key="1">
    <source>
        <dbReference type="SAM" id="MobiDB-lite"/>
    </source>
</evidence>
<dbReference type="SUPFAM" id="SSF81901">
    <property type="entry name" value="HCP-like"/>
    <property type="match status" value="1"/>
</dbReference>
<feature type="transmembrane region" description="Helical" evidence="2">
    <location>
        <begin position="162"/>
        <end position="185"/>
    </location>
</feature>
<keyword evidence="4" id="KW-1185">Reference proteome</keyword>
<feature type="region of interest" description="Disordered" evidence="1">
    <location>
        <begin position="194"/>
        <end position="214"/>
    </location>
</feature>
<name>H8FWQ9_MAGML</name>
<dbReference type="EMBL" id="CAHP01000042">
    <property type="protein sequence ID" value="CCG42797.1"/>
    <property type="molecule type" value="Genomic_DNA"/>
</dbReference>
<proteinExistence type="predicted"/>
<dbReference type="InterPro" id="IPR011990">
    <property type="entry name" value="TPR-like_helical_dom_sf"/>
</dbReference>
<accession>H8FWQ9</accession>
<keyword evidence="2" id="KW-0812">Transmembrane</keyword>
<keyword evidence="2" id="KW-1133">Transmembrane helix</keyword>
<dbReference type="AlphaFoldDB" id="H8FWQ9"/>
<keyword evidence="2" id="KW-0472">Membrane</keyword>
<evidence type="ECO:0000313" key="4">
    <source>
        <dbReference type="Proteomes" id="UP000004169"/>
    </source>
</evidence>
<organism evidence="3 4">
    <name type="scientific">Magnetospirillum molischianum DSM 120</name>
    <dbReference type="NCBI Taxonomy" id="1150626"/>
    <lineage>
        <taxon>Bacteria</taxon>
        <taxon>Pseudomonadati</taxon>
        <taxon>Pseudomonadota</taxon>
        <taxon>Alphaproteobacteria</taxon>
        <taxon>Rhodospirillales</taxon>
        <taxon>Rhodospirillaceae</taxon>
        <taxon>Magnetospirillum</taxon>
    </lineage>
</organism>
<evidence type="ECO:0000256" key="2">
    <source>
        <dbReference type="SAM" id="Phobius"/>
    </source>
</evidence>